<evidence type="ECO:0000313" key="3">
    <source>
        <dbReference type="Proteomes" id="UP000279760"/>
    </source>
</evidence>
<evidence type="ECO:0000256" key="1">
    <source>
        <dbReference type="SAM" id="Phobius"/>
    </source>
</evidence>
<keyword evidence="1" id="KW-1133">Transmembrane helix</keyword>
<dbReference type="Proteomes" id="UP000279760">
    <property type="component" value="Chromosome 2"/>
</dbReference>
<dbReference type="AlphaFoldDB" id="A0A3G4VJA8"/>
<evidence type="ECO:0000313" key="2">
    <source>
        <dbReference type="EMBL" id="AYV24465.1"/>
    </source>
</evidence>
<reference evidence="2 3" key="1">
    <citation type="submission" date="2018-11" db="EMBL/GenBank/DDBJ databases">
        <title>Complete Genome Sequence of Vbrio mediterranei 117-T6: a Potential Pathogen Bacteria Isolated from the Conchocelis of Pyropia.</title>
        <authorList>
            <person name="Liu Q."/>
        </authorList>
    </citation>
    <scope>NUCLEOTIDE SEQUENCE [LARGE SCALE GENOMIC DNA]</scope>
    <source>
        <strain evidence="2 3">117-T6</strain>
    </source>
</reference>
<gene>
    <name evidence="2" type="ORF">ECB94_24745</name>
</gene>
<keyword evidence="1" id="KW-0472">Membrane</keyword>
<dbReference type="EMBL" id="CP033578">
    <property type="protein sequence ID" value="AYV24465.1"/>
    <property type="molecule type" value="Genomic_DNA"/>
</dbReference>
<accession>A0A3G4VJA8</accession>
<feature type="transmembrane region" description="Helical" evidence="1">
    <location>
        <begin position="22"/>
        <end position="41"/>
    </location>
</feature>
<sequence>MGKLGGFNPSIKRYVQGVKLKYLRYIFPLLILTVVFGRGFYFDYRQEQRHAQLKEVIHGLLFDGDDRTNVRSVSLTDEIISIAVNIQNTIVTDEIKSKFQRNAHNQLPSKICSSIVLKEMMQNGTRVSIDVIANSNVPITNVRVTWEDCT</sequence>
<protein>
    <submittedName>
        <fullName evidence="2">Uncharacterized protein</fullName>
    </submittedName>
</protein>
<name>A0A3G4VJA8_9VIBR</name>
<keyword evidence="1" id="KW-0812">Transmembrane</keyword>
<organism evidence="2 3">
    <name type="scientific">Vibrio mediterranei</name>
    <dbReference type="NCBI Taxonomy" id="689"/>
    <lineage>
        <taxon>Bacteria</taxon>
        <taxon>Pseudomonadati</taxon>
        <taxon>Pseudomonadota</taxon>
        <taxon>Gammaproteobacteria</taxon>
        <taxon>Vibrionales</taxon>
        <taxon>Vibrionaceae</taxon>
        <taxon>Vibrio</taxon>
    </lineage>
</organism>
<proteinExistence type="predicted"/>